<comment type="similarity">
    <text evidence="3">Belongs to the wax synthase family.</text>
</comment>
<evidence type="ECO:0000259" key="9">
    <source>
        <dbReference type="Pfam" id="PF13813"/>
    </source>
</evidence>
<keyword evidence="4" id="KW-0808">Transferase</keyword>
<gene>
    <name evidence="10" type="ORF">O181_068316</name>
</gene>
<evidence type="ECO:0000313" key="11">
    <source>
        <dbReference type="Proteomes" id="UP000765509"/>
    </source>
</evidence>
<dbReference type="GO" id="GO:0006629">
    <property type="term" value="P:lipid metabolic process"/>
    <property type="evidence" value="ECO:0007669"/>
    <property type="project" value="InterPro"/>
</dbReference>
<feature type="transmembrane region" description="Helical" evidence="8">
    <location>
        <begin position="402"/>
        <end position="420"/>
    </location>
</feature>
<dbReference type="OrthoDB" id="1077582at2759"/>
<name>A0A9Q3EUL2_9BASI</name>
<feature type="domain" description="Wax synthase" evidence="9">
    <location>
        <begin position="257"/>
        <end position="313"/>
    </location>
</feature>
<evidence type="ECO:0000256" key="3">
    <source>
        <dbReference type="ARBA" id="ARBA00007282"/>
    </source>
</evidence>
<dbReference type="PANTHER" id="PTHR31595:SF57">
    <property type="entry name" value="OS04G0481900 PROTEIN"/>
    <property type="match status" value="1"/>
</dbReference>
<feature type="transmembrane region" description="Helical" evidence="8">
    <location>
        <begin position="338"/>
        <end position="360"/>
    </location>
</feature>
<keyword evidence="5 8" id="KW-0812">Transmembrane</keyword>
<dbReference type="EMBL" id="AVOT02034487">
    <property type="protein sequence ID" value="MBW0528601.1"/>
    <property type="molecule type" value="Genomic_DNA"/>
</dbReference>
<proteinExistence type="inferred from homology"/>
<evidence type="ECO:0000256" key="6">
    <source>
        <dbReference type="ARBA" id="ARBA00022989"/>
    </source>
</evidence>
<comment type="subcellular location">
    <subcellularLocation>
        <location evidence="1">Membrane</location>
        <topology evidence="1">Multi-pass membrane protein</topology>
    </subcellularLocation>
</comment>
<feature type="transmembrane region" description="Helical" evidence="8">
    <location>
        <begin position="296"/>
        <end position="318"/>
    </location>
</feature>
<evidence type="ECO:0000256" key="7">
    <source>
        <dbReference type="ARBA" id="ARBA00023136"/>
    </source>
</evidence>
<protein>
    <recommendedName>
        <fullName evidence="9">Wax synthase domain-containing protein</fullName>
    </recommendedName>
</protein>
<dbReference type="GO" id="GO:0016020">
    <property type="term" value="C:membrane"/>
    <property type="evidence" value="ECO:0007669"/>
    <property type="project" value="UniProtKB-SubCell"/>
</dbReference>
<keyword evidence="11" id="KW-1185">Reference proteome</keyword>
<comment type="caution">
    <text evidence="10">The sequence shown here is derived from an EMBL/GenBank/DDBJ whole genome shotgun (WGS) entry which is preliminary data.</text>
</comment>
<feature type="transmembrane region" description="Helical" evidence="8">
    <location>
        <begin position="77"/>
        <end position="94"/>
    </location>
</feature>
<dbReference type="Pfam" id="PF13813">
    <property type="entry name" value="MBOAT_2"/>
    <property type="match status" value="1"/>
</dbReference>
<organism evidence="10 11">
    <name type="scientific">Austropuccinia psidii MF-1</name>
    <dbReference type="NCBI Taxonomy" id="1389203"/>
    <lineage>
        <taxon>Eukaryota</taxon>
        <taxon>Fungi</taxon>
        <taxon>Dikarya</taxon>
        <taxon>Basidiomycota</taxon>
        <taxon>Pucciniomycotina</taxon>
        <taxon>Pucciniomycetes</taxon>
        <taxon>Pucciniales</taxon>
        <taxon>Sphaerophragmiaceae</taxon>
        <taxon>Austropuccinia</taxon>
    </lineage>
</organism>
<dbReference type="InterPro" id="IPR032805">
    <property type="entry name" value="Wax_synthase_dom"/>
</dbReference>
<evidence type="ECO:0000256" key="5">
    <source>
        <dbReference type="ARBA" id="ARBA00022692"/>
    </source>
</evidence>
<evidence type="ECO:0000256" key="8">
    <source>
        <dbReference type="SAM" id="Phobius"/>
    </source>
</evidence>
<sequence>MIDAVHSNFNIQPALFPISLSFILLFLSAFSLPSKSKSAIYFRLILLPFQLIIAYDIAINPTYSLGSAFRNSAFPSLAYFIIYRALDFALINLWDNQLAFHWIIPQTSISNNSNLQSIKWKKAPLPESFSFDRIIWSLDNLFAMRPGTPWLFPWKLRALDWSKSKLESNHSIFGQPEWPIHWAIPQQILHLLCHLYIRKLNLNHNQNLFLQPYLTQVSLTFALGGIVAFSNALEEAIIFPILIKFNILPKTALISFSNRPILSTSLSEFWGKRWHQLWRRSFIRIARLVPGSNHPAIHLMATFWVSALMHCLLISRLYPTPNPLQNPKSLLPLFYEPGIYFFFLSQGLGILIEQACSFLFSKILFHSSKYNQLKAVNHSKNSKNLNHQLQNPQIILKRLAKIFNLLWLLVVLIGTGRHVTNTLVLKGLMLKVEWDKVSWKTLIKSLFNLPSTF</sequence>
<feature type="transmembrane region" description="Helical" evidence="8">
    <location>
        <begin position="40"/>
        <end position="57"/>
    </location>
</feature>
<dbReference type="Proteomes" id="UP000765509">
    <property type="component" value="Unassembled WGS sequence"/>
</dbReference>
<evidence type="ECO:0000256" key="4">
    <source>
        <dbReference type="ARBA" id="ARBA00022679"/>
    </source>
</evidence>
<evidence type="ECO:0000256" key="1">
    <source>
        <dbReference type="ARBA" id="ARBA00004141"/>
    </source>
</evidence>
<keyword evidence="7 8" id="KW-0472">Membrane</keyword>
<dbReference type="AlphaFoldDB" id="A0A9Q3EUL2"/>
<feature type="transmembrane region" description="Helical" evidence="8">
    <location>
        <begin position="14"/>
        <end position="33"/>
    </location>
</feature>
<comment type="pathway">
    <text evidence="2">Secondary metabolite biosynthesis.</text>
</comment>
<dbReference type="InterPro" id="IPR044851">
    <property type="entry name" value="Wax_synthase"/>
</dbReference>
<keyword evidence="6 8" id="KW-1133">Transmembrane helix</keyword>
<reference evidence="10" key="1">
    <citation type="submission" date="2021-03" db="EMBL/GenBank/DDBJ databases">
        <title>Draft genome sequence of rust myrtle Austropuccinia psidii MF-1, a brazilian biotype.</title>
        <authorList>
            <person name="Quecine M.C."/>
            <person name="Pachon D.M.R."/>
            <person name="Bonatelli M.L."/>
            <person name="Correr F.H."/>
            <person name="Franceschini L.M."/>
            <person name="Leite T.F."/>
            <person name="Margarido G.R.A."/>
            <person name="Almeida C.A."/>
            <person name="Ferrarezi J.A."/>
            <person name="Labate C.A."/>
        </authorList>
    </citation>
    <scope>NUCLEOTIDE SEQUENCE</scope>
    <source>
        <strain evidence="10">MF-1</strain>
    </source>
</reference>
<evidence type="ECO:0000256" key="2">
    <source>
        <dbReference type="ARBA" id="ARBA00005179"/>
    </source>
</evidence>
<dbReference type="GO" id="GO:0008374">
    <property type="term" value="F:O-acyltransferase activity"/>
    <property type="evidence" value="ECO:0007669"/>
    <property type="project" value="InterPro"/>
</dbReference>
<dbReference type="PANTHER" id="PTHR31595">
    <property type="entry name" value="LONG-CHAIN-ALCOHOL O-FATTY-ACYLTRANSFERASE 3-RELATED"/>
    <property type="match status" value="1"/>
</dbReference>
<accession>A0A9Q3EUL2</accession>
<evidence type="ECO:0000313" key="10">
    <source>
        <dbReference type="EMBL" id="MBW0528601.1"/>
    </source>
</evidence>